<feature type="transmembrane region" description="Helical" evidence="2">
    <location>
        <begin position="44"/>
        <end position="65"/>
    </location>
</feature>
<evidence type="ECO:0000256" key="2">
    <source>
        <dbReference type="SAM" id="Phobius"/>
    </source>
</evidence>
<name>A0A3E1K4M6_9GAMM</name>
<evidence type="ECO:0000313" key="3">
    <source>
        <dbReference type="EMBL" id="RFF29032.1"/>
    </source>
</evidence>
<dbReference type="AlphaFoldDB" id="A0A3E1K4M6"/>
<feature type="region of interest" description="Disordered" evidence="1">
    <location>
        <begin position="1"/>
        <end position="36"/>
    </location>
</feature>
<keyword evidence="2" id="KW-1133">Transmembrane helix</keyword>
<gene>
    <name evidence="3" type="ORF">DZC52_14340</name>
</gene>
<evidence type="ECO:0000256" key="1">
    <source>
        <dbReference type="SAM" id="MobiDB-lite"/>
    </source>
</evidence>
<organism evidence="3 4">
    <name type="scientific">Wenzhouxiangella sediminis</name>
    <dbReference type="NCBI Taxonomy" id="1792836"/>
    <lineage>
        <taxon>Bacteria</taxon>
        <taxon>Pseudomonadati</taxon>
        <taxon>Pseudomonadota</taxon>
        <taxon>Gammaproteobacteria</taxon>
        <taxon>Chromatiales</taxon>
        <taxon>Wenzhouxiangellaceae</taxon>
        <taxon>Wenzhouxiangella</taxon>
    </lineage>
</organism>
<evidence type="ECO:0000313" key="4">
    <source>
        <dbReference type="Proteomes" id="UP000260351"/>
    </source>
</evidence>
<dbReference type="OrthoDB" id="7864109at2"/>
<proteinExistence type="predicted"/>
<dbReference type="Pfam" id="PF07963">
    <property type="entry name" value="N_methyl"/>
    <property type="match status" value="1"/>
</dbReference>
<dbReference type="InterPro" id="IPR012902">
    <property type="entry name" value="N_methyl_site"/>
</dbReference>
<dbReference type="EMBL" id="QUZK01000052">
    <property type="protein sequence ID" value="RFF29032.1"/>
    <property type="molecule type" value="Genomic_DNA"/>
</dbReference>
<keyword evidence="2" id="KW-0812">Transmembrane</keyword>
<dbReference type="InterPro" id="IPR045584">
    <property type="entry name" value="Pilin-like"/>
</dbReference>
<dbReference type="NCBIfam" id="TIGR02532">
    <property type="entry name" value="IV_pilin_GFxxxE"/>
    <property type="match status" value="1"/>
</dbReference>
<dbReference type="SUPFAM" id="SSF54523">
    <property type="entry name" value="Pili subunits"/>
    <property type="match status" value="1"/>
</dbReference>
<sequence>MLDRRSFRAGPGSGLRMPAGVRREGPGSGSGTSCRRSRQDGFTLIEVMAAFMVFALLFGVVLQVLSTSVGNTRLSGEYTQAALWAQSKLDVLGLDGMIEPGVTQGSFDDTYDWTMEINETEVVDERALDAQDELPIALYHVRLTVEWGEGRRQAVFETLRSVDIHWEERQMQMGGGPRP</sequence>
<keyword evidence="2" id="KW-0472">Membrane</keyword>
<protein>
    <submittedName>
        <fullName evidence="3">Prepilin-type N-terminal cleavage/methylation domain-containing protein</fullName>
    </submittedName>
</protein>
<comment type="caution">
    <text evidence="3">The sequence shown here is derived from an EMBL/GenBank/DDBJ whole genome shotgun (WGS) entry which is preliminary data.</text>
</comment>
<dbReference type="Proteomes" id="UP000260351">
    <property type="component" value="Unassembled WGS sequence"/>
</dbReference>
<accession>A0A3E1K4M6</accession>
<keyword evidence="4" id="KW-1185">Reference proteome</keyword>
<reference evidence="3 4" key="1">
    <citation type="submission" date="2018-08" db="EMBL/GenBank/DDBJ databases">
        <title>Wenzhouxiangella salilacus sp. nov., a novel bacterium isolated from a saline lake in Xinjiang Province, China.</title>
        <authorList>
            <person name="Han S."/>
        </authorList>
    </citation>
    <scope>NUCLEOTIDE SEQUENCE [LARGE SCALE GENOMIC DNA]</scope>
    <source>
        <strain evidence="3 4">XDB06</strain>
    </source>
</reference>